<comment type="similarity">
    <text evidence="7">Belongs to the class I-like SAM-binding methyltransferase superfamily. rRNA adenine N(6)-methyltransferase family. RsmA subfamily.</text>
</comment>
<keyword evidence="3 7" id="KW-0489">Methyltransferase</keyword>
<dbReference type="PROSITE" id="PS01131">
    <property type="entry name" value="RRNA_A_DIMETH"/>
    <property type="match status" value="1"/>
</dbReference>
<dbReference type="InterPro" id="IPR020598">
    <property type="entry name" value="rRNA_Ade_methylase_Trfase_N"/>
</dbReference>
<dbReference type="PROSITE" id="PS51689">
    <property type="entry name" value="SAM_RNA_A_N6_MT"/>
    <property type="match status" value="1"/>
</dbReference>
<dbReference type="GO" id="GO:0005829">
    <property type="term" value="C:cytosol"/>
    <property type="evidence" value="ECO:0007669"/>
    <property type="project" value="TreeGrafter"/>
</dbReference>
<organism evidence="10 11">
    <name type="scientific">Saccharicrinis carchari</name>
    <dbReference type="NCBI Taxonomy" id="1168039"/>
    <lineage>
        <taxon>Bacteria</taxon>
        <taxon>Pseudomonadati</taxon>
        <taxon>Bacteroidota</taxon>
        <taxon>Bacteroidia</taxon>
        <taxon>Marinilabiliales</taxon>
        <taxon>Marinilabiliaceae</taxon>
        <taxon>Saccharicrinis</taxon>
    </lineage>
</organism>
<dbReference type="GO" id="GO:0003723">
    <property type="term" value="F:RNA binding"/>
    <property type="evidence" value="ECO:0007669"/>
    <property type="project" value="UniProtKB-UniRule"/>
</dbReference>
<accession>A0A521D210</accession>
<dbReference type="NCBIfam" id="TIGR00755">
    <property type="entry name" value="ksgA"/>
    <property type="match status" value="1"/>
</dbReference>
<feature type="binding site" evidence="7 8">
    <location>
        <position position="85"/>
    </location>
    <ligand>
        <name>S-adenosyl-L-methionine</name>
        <dbReference type="ChEBI" id="CHEBI:59789"/>
    </ligand>
</feature>
<evidence type="ECO:0000259" key="9">
    <source>
        <dbReference type="SMART" id="SM00650"/>
    </source>
</evidence>
<dbReference type="InterPro" id="IPR029063">
    <property type="entry name" value="SAM-dependent_MTases_sf"/>
</dbReference>
<dbReference type="RefSeq" id="WP_142533294.1">
    <property type="nucleotide sequence ID" value="NZ_FXTB01000004.1"/>
</dbReference>
<feature type="binding site" evidence="7 8">
    <location>
        <position position="104"/>
    </location>
    <ligand>
        <name>S-adenosyl-L-methionine</name>
        <dbReference type="ChEBI" id="CHEBI:59789"/>
    </ligand>
</feature>
<dbReference type="AlphaFoldDB" id="A0A521D210"/>
<feature type="domain" description="Ribosomal RNA adenine methylase transferase N-terminal" evidence="9">
    <location>
        <begin position="20"/>
        <end position="189"/>
    </location>
</feature>
<comment type="catalytic activity">
    <reaction evidence="7">
        <text>adenosine(1518)/adenosine(1519) in 16S rRNA + 4 S-adenosyl-L-methionine = N(6)-dimethyladenosine(1518)/N(6)-dimethyladenosine(1519) in 16S rRNA + 4 S-adenosyl-L-homocysteine + 4 H(+)</text>
        <dbReference type="Rhea" id="RHEA:19609"/>
        <dbReference type="Rhea" id="RHEA-COMP:10232"/>
        <dbReference type="Rhea" id="RHEA-COMP:10233"/>
        <dbReference type="ChEBI" id="CHEBI:15378"/>
        <dbReference type="ChEBI" id="CHEBI:57856"/>
        <dbReference type="ChEBI" id="CHEBI:59789"/>
        <dbReference type="ChEBI" id="CHEBI:74411"/>
        <dbReference type="ChEBI" id="CHEBI:74493"/>
        <dbReference type="EC" id="2.1.1.182"/>
    </reaction>
</comment>
<dbReference type="Proteomes" id="UP000319040">
    <property type="component" value="Unassembled WGS sequence"/>
</dbReference>
<protein>
    <recommendedName>
        <fullName evidence="7">Ribosomal RNA small subunit methyltransferase A</fullName>
        <ecNumber evidence="7">2.1.1.182</ecNumber>
    </recommendedName>
    <alternativeName>
        <fullName evidence="7">16S rRNA (adenine(1518)-N(6)/adenine(1519)-N(6))-dimethyltransferase</fullName>
    </alternativeName>
    <alternativeName>
        <fullName evidence="7">16S rRNA dimethyladenosine transferase</fullName>
    </alternativeName>
    <alternativeName>
        <fullName evidence="7">16S rRNA dimethylase</fullName>
    </alternativeName>
    <alternativeName>
        <fullName evidence="7">S-adenosylmethionine-6-N', N'-adenosyl(rRNA) dimethyltransferase</fullName>
    </alternativeName>
</protein>
<dbReference type="EMBL" id="FXTB01000004">
    <property type="protein sequence ID" value="SMO65726.1"/>
    <property type="molecule type" value="Genomic_DNA"/>
</dbReference>
<dbReference type="Pfam" id="PF00398">
    <property type="entry name" value="RrnaAD"/>
    <property type="match status" value="1"/>
</dbReference>
<dbReference type="Gene3D" id="3.40.50.150">
    <property type="entry name" value="Vaccinia Virus protein VP39"/>
    <property type="match status" value="1"/>
</dbReference>
<dbReference type="Gene3D" id="1.10.8.100">
    <property type="entry name" value="Ribosomal RNA adenine dimethylase-like, domain 2"/>
    <property type="match status" value="1"/>
</dbReference>
<keyword evidence="2 7" id="KW-0698">rRNA processing</keyword>
<feature type="binding site" evidence="7 8">
    <location>
        <position position="13"/>
    </location>
    <ligand>
        <name>S-adenosyl-L-methionine</name>
        <dbReference type="ChEBI" id="CHEBI:59789"/>
    </ligand>
</feature>
<dbReference type="CDD" id="cd02440">
    <property type="entry name" value="AdoMet_MTases"/>
    <property type="match status" value="1"/>
</dbReference>
<evidence type="ECO:0000256" key="6">
    <source>
        <dbReference type="ARBA" id="ARBA00022884"/>
    </source>
</evidence>
<dbReference type="PANTHER" id="PTHR11727">
    <property type="entry name" value="DIMETHYLADENOSINE TRANSFERASE"/>
    <property type="match status" value="1"/>
</dbReference>
<dbReference type="SMART" id="SM00650">
    <property type="entry name" value="rADc"/>
    <property type="match status" value="1"/>
</dbReference>
<evidence type="ECO:0000313" key="10">
    <source>
        <dbReference type="EMBL" id="SMO65726.1"/>
    </source>
</evidence>
<name>A0A521D210_SACCC</name>
<keyword evidence="6 7" id="KW-0694">RNA-binding</keyword>
<gene>
    <name evidence="7" type="primary">rsmA</name>
    <name evidence="7" type="synonym">ksgA</name>
    <name evidence="10" type="ORF">SAMN06265379_104142</name>
</gene>
<evidence type="ECO:0000256" key="1">
    <source>
        <dbReference type="ARBA" id="ARBA00022490"/>
    </source>
</evidence>
<evidence type="ECO:0000256" key="3">
    <source>
        <dbReference type="ARBA" id="ARBA00022603"/>
    </source>
</evidence>
<keyword evidence="5 7" id="KW-0949">S-adenosyl-L-methionine</keyword>
<feature type="binding site" evidence="7 8">
    <location>
        <position position="39"/>
    </location>
    <ligand>
        <name>S-adenosyl-L-methionine</name>
        <dbReference type="ChEBI" id="CHEBI:59789"/>
    </ligand>
</feature>
<dbReference type="InterPro" id="IPR023165">
    <property type="entry name" value="rRNA_Ade_diMease-like_C"/>
</dbReference>
<dbReference type="HAMAP" id="MF_00607">
    <property type="entry name" value="16SrRNA_methyltr_A"/>
    <property type="match status" value="1"/>
</dbReference>
<sequence>MKNVRAKKHLGQHFLNDEGIAKKIAGSLMNNNTNVLEVGPGMGVLTKYLLDKEGINLKVVEIDVESVAYLKKHYPQLNNHIISDDFLQMDLNKLSKEQFSIIGNFPYNISSQIFFKVLEYKDKIPEVVGMLQKEVAERLTAPPGTRAQGILSIFLQAYYNVEYLFTVPEHVFTPPPKVKSGVIRVTRNNVQKLDCDEKLFARIVKTGFNQRRKTLSNSLKSIPFNREKVMQMEVFGKRPEQLGVKEFVALTQFIQANMLH</sequence>
<dbReference type="InterPro" id="IPR001737">
    <property type="entry name" value="KsgA/Erm"/>
</dbReference>
<proteinExistence type="inferred from homology"/>
<reference evidence="10 11" key="1">
    <citation type="submission" date="2017-05" db="EMBL/GenBank/DDBJ databases">
        <authorList>
            <person name="Varghese N."/>
            <person name="Submissions S."/>
        </authorList>
    </citation>
    <scope>NUCLEOTIDE SEQUENCE [LARGE SCALE GENOMIC DNA]</scope>
    <source>
        <strain evidence="10 11">DSM 27040</strain>
    </source>
</reference>
<keyword evidence="1 7" id="KW-0963">Cytoplasm</keyword>
<comment type="function">
    <text evidence="7">Specifically dimethylates two adjacent adenosines (A1518 and A1519) in the loop of a conserved hairpin near the 3'-end of 16S rRNA in the 30S particle. May play a critical role in biogenesis of 30S subunits.</text>
</comment>
<dbReference type="GO" id="GO:0052908">
    <property type="term" value="F:16S rRNA (adenine(1518)-N(6)/adenine(1519)-N(6))-dimethyltransferase activity"/>
    <property type="evidence" value="ECO:0007669"/>
    <property type="project" value="UniProtKB-EC"/>
</dbReference>
<dbReference type="InterPro" id="IPR011530">
    <property type="entry name" value="rRNA_adenine_dimethylase"/>
</dbReference>
<dbReference type="EC" id="2.1.1.182" evidence="7"/>
<evidence type="ECO:0000256" key="2">
    <source>
        <dbReference type="ARBA" id="ARBA00022552"/>
    </source>
</evidence>
<feature type="binding site" evidence="7 8">
    <location>
        <position position="15"/>
    </location>
    <ligand>
        <name>S-adenosyl-L-methionine</name>
        <dbReference type="ChEBI" id="CHEBI:59789"/>
    </ligand>
</feature>
<keyword evidence="11" id="KW-1185">Reference proteome</keyword>
<dbReference type="FunFam" id="1.10.8.100:FF:000001">
    <property type="entry name" value="Ribosomal RNA small subunit methyltransferase A"/>
    <property type="match status" value="1"/>
</dbReference>
<evidence type="ECO:0000256" key="8">
    <source>
        <dbReference type="PROSITE-ProRule" id="PRU01026"/>
    </source>
</evidence>
<evidence type="ECO:0000256" key="4">
    <source>
        <dbReference type="ARBA" id="ARBA00022679"/>
    </source>
</evidence>
<dbReference type="SUPFAM" id="SSF53335">
    <property type="entry name" value="S-adenosyl-L-methionine-dependent methyltransferases"/>
    <property type="match status" value="1"/>
</dbReference>
<feature type="binding site" evidence="7 8">
    <location>
        <position position="61"/>
    </location>
    <ligand>
        <name>S-adenosyl-L-methionine</name>
        <dbReference type="ChEBI" id="CHEBI:59789"/>
    </ligand>
</feature>
<evidence type="ECO:0000256" key="7">
    <source>
        <dbReference type="HAMAP-Rule" id="MF_00607"/>
    </source>
</evidence>
<comment type="subcellular location">
    <subcellularLocation>
        <location evidence="7">Cytoplasm</location>
    </subcellularLocation>
</comment>
<evidence type="ECO:0000256" key="5">
    <source>
        <dbReference type="ARBA" id="ARBA00022691"/>
    </source>
</evidence>
<dbReference type="OrthoDB" id="9814755at2"/>
<dbReference type="PANTHER" id="PTHR11727:SF7">
    <property type="entry name" value="DIMETHYLADENOSINE TRANSFERASE-RELATED"/>
    <property type="match status" value="1"/>
</dbReference>
<dbReference type="InterPro" id="IPR020596">
    <property type="entry name" value="rRNA_Ade_Mease_Trfase_CS"/>
</dbReference>
<evidence type="ECO:0000313" key="11">
    <source>
        <dbReference type="Proteomes" id="UP000319040"/>
    </source>
</evidence>
<keyword evidence="4 7" id="KW-0808">Transferase</keyword>